<evidence type="ECO:0000313" key="4">
    <source>
        <dbReference type="Proteomes" id="UP000031829"/>
    </source>
</evidence>
<dbReference type="NCBIfam" id="TIGR02258">
    <property type="entry name" value="2_5_ligase"/>
    <property type="match status" value="1"/>
</dbReference>
<keyword evidence="3" id="KW-0436">Ligase</keyword>
<feature type="short sequence motif" description="HXTX 1" evidence="2">
    <location>
        <begin position="43"/>
        <end position="46"/>
    </location>
</feature>
<gene>
    <name evidence="3" type="ORF">BG04_1829</name>
</gene>
<comment type="catalytic activity">
    <reaction evidence="2">
        <text>a 3'-end 2',3'-cyclophospho-ribonucleotide-RNA + H2O = a 3'-end 2'-phospho-ribonucleotide-RNA + H(+)</text>
        <dbReference type="Rhea" id="RHEA:11828"/>
        <dbReference type="Rhea" id="RHEA-COMP:10464"/>
        <dbReference type="Rhea" id="RHEA-COMP:17353"/>
        <dbReference type="ChEBI" id="CHEBI:15377"/>
        <dbReference type="ChEBI" id="CHEBI:15378"/>
        <dbReference type="ChEBI" id="CHEBI:83064"/>
        <dbReference type="ChEBI" id="CHEBI:173113"/>
        <dbReference type="EC" id="3.1.4.58"/>
    </reaction>
</comment>
<feature type="active site" description="Proton donor" evidence="2">
    <location>
        <position position="43"/>
    </location>
</feature>
<dbReference type="PANTHER" id="PTHR35561">
    <property type="entry name" value="RNA 2',3'-CYCLIC PHOSPHODIESTERASE"/>
    <property type="match status" value="1"/>
</dbReference>
<name>A0A0B6APD7_PRIM2</name>
<organism evidence="3 4">
    <name type="scientific">Priestia megaterium (strain ATCC 14581 / DSM 32 / CCUG 1817 / JCM 2506 / NBRC 15308 / NCIMB 9376 / NCTC 10342 / NRRL B-14308 / VKM B-512 / Ford 19)</name>
    <name type="common">Bacillus megaterium</name>
    <dbReference type="NCBI Taxonomy" id="1348623"/>
    <lineage>
        <taxon>Bacteria</taxon>
        <taxon>Bacillati</taxon>
        <taxon>Bacillota</taxon>
        <taxon>Bacilli</taxon>
        <taxon>Bacillales</taxon>
        <taxon>Bacillaceae</taxon>
        <taxon>Priestia</taxon>
    </lineage>
</organism>
<evidence type="ECO:0000256" key="1">
    <source>
        <dbReference type="ARBA" id="ARBA00022801"/>
    </source>
</evidence>
<dbReference type="GeneID" id="93645294"/>
<comment type="similarity">
    <text evidence="2">Belongs to the 2H phosphoesterase superfamily. ThpR family.</text>
</comment>
<dbReference type="EC" id="3.1.4.58" evidence="2"/>
<dbReference type="KEGG" id="bmeg:BG04_1829"/>
<accession>A0A0B6APD7</accession>
<proteinExistence type="inferred from homology"/>
<feature type="short sequence motif" description="HXTX 2" evidence="2">
    <location>
        <begin position="128"/>
        <end position="131"/>
    </location>
</feature>
<sequence length="184" mass="21484">MKGDKHYFIGINVPVSIAHQAENWAKELIPFPFKQWTYSDDYHITLQFLGFLDDKKEKLITRLKEVASRHSSFSLQTGQYDVFGAYNKPRVLYVSLRPNDKLMNLQRDIQAVWEDLSGLYEKRPYRPHITIAKKWGGEAGLLEEQLRQTSIEEQFQVSSFALFEVHPASKPKYKKILSFSLQSQ</sequence>
<dbReference type="GO" id="GO:0008664">
    <property type="term" value="F:RNA 2',3'-cyclic 3'-phosphodiesterase activity"/>
    <property type="evidence" value="ECO:0007669"/>
    <property type="project" value="UniProtKB-EC"/>
</dbReference>
<dbReference type="InterPro" id="IPR009097">
    <property type="entry name" value="Cyclic_Pdiesterase"/>
</dbReference>
<dbReference type="InterPro" id="IPR004175">
    <property type="entry name" value="RNA_CPDase"/>
</dbReference>
<dbReference type="Pfam" id="PF13563">
    <property type="entry name" value="2_5_RNA_ligase2"/>
    <property type="match status" value="1"/>
</dbReference>
<dbReference type="GO" id="GO:0016874">
    <property type="term" value="F:ligase activity"/>
    <property type="evidence" value="ECO:0007669"/>
    <property type="project" value="UniProtKB-KW"/>
</dbReference>
<dbReference type="Gene3D" id="3.90.1140.10">
    <property type="entry name" value="Cyclic phosphodiesterase"/>
    <property type="match status" value="1"/>
</dbReference>
<comment type="function">
    <text evidence="2">Hydrolyzes RNA 2',3'-cyclic phosphodiester to an RNA 2'-phosphomonoester.</text>
</comment>
<dbReference type="Proteomes" id="UP000031829">
    <property type="component" value="Chromosome"/>
</dbReference>
<keyword evidence="1 2" id="KW-0378">Hydrolase</keyword>
<evidence type="ECO:0000313" key="3">
    <source>
        <dbReference type="EMBL" id="AJI22488.1"/>
    </source>
</evidence>
<evidence type="ECO:0000256" key="2">
    <source>
        <dbReference type="HAMAP-Rule" id="MF_01940"/>
    </source>
</evidence>
<dbReference type="GO" id="GO:0004113">
    <property type="term" value="F:2',3'-cyclic-nucleotide 3'-phosphodiesterase activity"/>
    <property type="evidence" value="ECO:0007669"/>
    <property type="project" value="InterPro"/>
</dbReference>
<protein>
    <recommendedName>
        <fullName evidence="2">RNA 2',3'-cyclic phosphodiesterase</fullName>
        <shortName evidence="2">RNA 2',3'-CPDase</shortName>
        <ecNumber evidence="2">3.1.4.58</ecNumber>
    </recommendedName>
</protein>
<dbReference type="HOGENOM" id="CLU_081251_3_1_9"/>
<dbReference type="HAMAP" id="MF_01940">
    <property type="entry name" value="RNA_CPDase"/>
    <property type="match status" value="1"/>
</dbReference>
<dbReference type="EMBL" id="CP009920">
    <property type="protein sequence ID" value="AJI22488.1"/>
    <property type="molecule type" value="Genomic_DNA"/>
</dbReference>
<dbReference type="AlphaFoldDB" id="A0A0B6APD7"/>
<feature type="active site" description="Proton acceptor" evidence="2">
    <location>
        <position position="128"/>
    </location>
</feature>
<reference evidence="3 4" key="1">
    <citation type="journal article" date="2015" name="Genome Announc.">
        <title>Complete genome sequences for 35 biothreat assay-relevant bacillus species.</title>
        <authorList>
            <person name="Johnson S.L."/>
            <person name="Daligault H.E."/>
            <person name="Davenport K.W."/>
            <person name="Jaissle J."/>
            <person name="Frey K.G."/>
            <person name="Ladner J.T."/>
            <person name="Broomall S.M."/>
            <person name="Bishop-Lilly K.A."/>
            <person name="Bruce D.C."/>
            <person name="Gibbons H.S."/>
            <person name="Coyne S.R."/>
            <person name="Lo C.C."/>
            <person name="Meincke L."/>
            <person name="Munk A.C."/>
            <person name="Koroleva G.I."/>
            <person name="Rosenzweig C.N."/>
            <person name="Palacios G.F."/>
            <person name="Redden C.L."/>
            <person name="Minogue T.D."/>
            <person name="Chain P.S."/>
        </authorList>
    </citation>
    <scope>NUCLEOTIDE SEQUENCE [LARGE SCALE GENOMIC DNA]</scope>
    <source>
        <strain evidence="4">ATCC 14581 / DSM 32 / JCM 2506 / NBRC 15308 / NCIMB 9376 / NCTC 10342 / NRRL B-14308 / VKM B-512</strain>
    </source>
</reference>
<dbReference type="SUPFAM" id="SSF55144">
    <property type="entry name" value="LigT-like"/>
    <property type="match status" value="1"/>
</dbReference>
<dbReference type="PANTHER" id="PTHR35561:SF1">
    <property type="entry name" value="RNA 2',3'-CYCLIC PHOSPHODIESTERASE"/>
    <property type="match status" value="1"/>
</dbReference>
<dbReference type="RefSeq" id="WP_034648623.1">
    <property type="nucleotide sequence ID" value="NZ_BCVB01000008.1"/>
</dbReference>